<keyword evidence="7" id="KW-1185">Reference proteome</keyword>
<keyword evidence="2" id="KW-0812">Transmembrane</keyword>
<proteinExistence type="predicted"/>
<dbReference type="SUPFAM" id="SSF103511">
    <property type="entry name" value="Chlorophyll a-b binding protein"/>
    <property type="match status" value="1"/>
</dbReference>
<sequence length="311" mass="32762">MTSAHGLTGTVGWRRMSERAAPMSSPCKPHKPQANSLSNTPLKLGDLGASVGRGSRAVGDLAGWHWHHTLLSTAGVRACVQTFSTHSSLHFHSLSPSPSKNQETVHLLALLQRGGGDEAIVAMSLAPSIPYIKVKVGGVAVTPPPHRVCRSSFAVIRSSKADGPRRPAAPPLSPPPPMPPKSPALSTPPTLSQPPTPVKPAAPSSSPSQDPEPKPAAAPVAVAAPPAVAGSVTLEYQRKVAKDLQDYFKQKKLEEADQGPFFGFVGKNEISNGRWAMFGFAVGMLTEYATGSDFVQQVKILLSNFGIVDLD</sequence>
<dbReference type="GO" id="GO:0016020">
    <property type="term" value="C:membrane"/>
    <property type="evidence" value="ECO:0007669"/>
    <property type="project" value="UniProtKB-SubCell"/>
</dbReference>
<feature type="region of interest" description="Disordered" evidence="5">
    <location>
        <begin position="157"/>
        <end position="221"/>
    </location>
</feature>
<name>A0A0D9V2F8_9ORYZ</name>
<feature type="region of interest" description="Disordered" evidence="5">
    <location>
        <begin position="1"/>
        <end position="40"/>
    </location>
</feature>
<evidence type="ECO:0000256" key="1">
    <source>
        <dbReference type="ARBA" id="ARBA00004141"/>
    </source>
</evidence>
<keyword evidence="3" id="KW-1133">Transmembrane helix</keyword>
<reference evidence="6 7" key="1">
    <citation type="submission" date="2012-08" db="EMBL/GenBank/DDBJ databases">
        <title>Oryza genome evolution.</title>
        <authorList>
            <person name="Wing R.A."/>
        </authorList>
    </citation>
    <scope>NUCLEOTIDE SEQUENCE</scope>
</reference>
<dbReference type="PANTHER" id="PTHR14154">
    <property type="entry name" value="UPF0041 BRAIN PROTEIN 44-RELATED"/>
    <property type="match status" value="1"/>
</dbReference>
<reference evidence="6" key="3">
    <citation type="submission" date="2015-04" db="UniProtKB">
        <authorList>
            <consortium name="EnsemblPlants"/>
        </authorList>
    </citation>
    <scope>IDENTIFICATION</scope>
</reference>
<accession>A0A0D9V2F8</accession>
<comment type="subcellular location">
    <subcellularLocation>
        <location evidence="1">Membrane</location>
        <topology evidence="1">Multi-pass membrane protein</topology>
    </subcellularLocation>
</comment>
<dbReference type="STRING" id="77586.A0A0D9V2F8"/>
<protein>
    <recommendedName>
        <fullName evidence="8">Light-harvesting complex-like protein OHP2, chloroplastic</fullName>
    </recommendedName>
</protein>
<dbReference type="eggNOG" id="ENOG502RXUG">
    <property type="taxonomic scope" value="Eukaryota"/>
</dbReference>
<evidence type="ECO:0000256" key="5">
    <source>
        <dbReference type="SAM" id="MobiDB-lite"/>
    </source>
</evidence>
<dbReference type="Gene3D" id="1.10.3460.10">
    <property type="entry name" value="Chlorophyll a/b binding protein domain"/>
    <property type="match status" value="1"/>
</dbReference>
<dbReference type="Proteomes" id="UP000032180">
    <property type="component" value="Chromosome 1"/>
</dbReference>
<dbReference type="AlphaFoldDB" id="A0A0D9V2F8"/>
<dbReference type="HOGENOM" id="CLU_1087253_0_0_1"/>
<organism evidence="6 7">
    <name type="scientific">Leersia perrieri</name>
    <dbReference type="NCBI Taxonomy" id="77586"/>
    <lineage>
        <taxon>Eukaryota</taxon>
        <taxon>Viridiplantae</taxon>
        <taxon>Streptophyta</taxon>
        <taxon>Embryophyta</taxon>
        <taxon>Tracheophyta</taxon>
        <taxon>Spermatophyta</taxon>
        <taxon>Magnoliopsida</taxon>
        <taxon>Liliopsida</taxon>
        <taxon>Poales</taxon>
        <taxon>Poaceae</taxon>
        <taxon>BOP clade</taxon>
        <taxon>Oryzoideae</taxon>
        <taxon>Oryzeae</taxon>
        <taxon>Oryzinae</taxon>
        <taxon>Leersia</taxon>
    </lineage>
</organism>
<evidence type="ECO:0000256" key="3">
    <source>
        <dbReference type="ARBA" id="ARBA00022989"/>
    </source>
</evidence>
<evidence type="ECO:0000313" key="6">
    <source>
        <dbReference type="EnsemblPlants" id="LPERR01G18130.1"/>
    </source>
</evidence>
<evidence type="ECO:0008006" key="8">
    <source>
        <dbReference type="Google" id="ProtNLM"/>
    </source>
</evidence>
<evidence type="ECO:0000256" key="2">
    <source>
        <dbReference type="ARBA" id="ARBA00022692"/>
    </source>
</evidence>
<keyword evidence="4" id="KW-0472">Membrane</keyword>
<dbReference type="Gramene" id="LPERR01G18130.1">
    <property type="protein sequence ID" value="LPERR01G18130.1"/>
    <property type="gene ID" value="LPERR01G18130"/>
</dbReference>
<feature type="compositionally biased region" description="Low complexity" evidence="5">
    <location>
        <begin position="201"/>
        <end position="221"/>
    </location>
</feature>
<feature type="compositionally biased region" description="Pro residues" evidence="5">
    <location>
        <begin position="167"/>
        <end position="182"/>
    </location>
</feature>
<reference evidence="7" key="2">
    <citation type="submission" date="2013-12" db="EMBL/GenBank/DDBJ databases">
        <authorList>
            <person name="Yu Y."/>
            <person name="Lee S."/>
            <person name="de Baynast K."/>
            <person name="Wissotski M."/>
            <person name="Liu L."/>
            <person name="Talag J."/>
            <person name="Goicoechea J."/>
            <person name="Angelova A."/>
            <person name="Jetty R."/>
            <person name="Kudrna D."/>
            <person name="Golser W."/>
            <person name="Rivera L."/>
            <person name="Zhang J."/>
            <person name="Wing R."/>
        </authorList>
    </citation>
    <scope>NUCLEOTIDE SEQUENCE</scope>
</reference>
<feature type="compositionally biased region" description="Pro residues" evidence="5">
    <location>
        <begin position="191"/>
        <end position="200"/>
    </location>
</feature>
<evidence type="ECO:0000313" key="7">
    <source>
        <dbReference type="Proteomes" id="UP000032180"/>
    </source>
</evidence>
<evidence type="ECO:0000256" key="4">
    <source>
        <dbReference type="ARBA" id="ARBA00023136"/>
    </source>
</evidence>
<dbReference type="EnsemblPlants" id="LPERR01G18130.1">
    <property type="protein sequence ID" value="LPERR01G18130.1"/>
    <property type="gene ID" value="LPERR01G18130"/>
</dbReference>